<name>A0A1T5BJG6_9FLAO</name>
<dbReference type="Proteomes" id="UP000190339">
    <property type="component" value="Unassembled WGS sequence"/>
</dbReference>
<dbReference type="STRING" id="561365.SAMN05660866_01693"/>
<dbReference type="EMBL" id="FUYL01000004">
    <property type="protein sequence ID" value="SKB47421.1"/>
    <property type="molecule type" value="Genomic_DNA"/>
</dbReference>
<dbReference type="PANTHER" id="PTHR30605">
    <property type="entry name" value="ANHYDRO-N-ACETYLMURAMIC ACID KINASE"/>
    <property type="match status" value="1"/>
</dbReference>
<dbReference type="InterPro" id="IPR043129">
    <property type="entry name" value="ATPase_NBD"/>
</dbReference>
<evidence type="ECO:0000313" key="2">
    <source>
        <dbReference type="Proteomes" id="UP000190339"/>
    </source>
</evidence>
<gene>
    <name evidence="1" type="ORF">SAMN05660866_01693</name>
</gene>
<dbReference type="GO" id="GO:0009254">
    <property type="term" value="P:peptidoglycan turnover"/>
    <property type="evidence" value="ECO:0007669"/>
    <property type="project" value="InterPro"/>
</dbReference>
<dbReference type="GO" id="GO:0005524">
    <property type="term" value="F:ATP binding"/>
    <property type="evidence" value="ECO:0007669"/>
    <property type="project" value="InterPro"/>
</dbReference>
<keyword evidence="1" id="KW-0808">Transferase</keyword>
<keyword evidence="2" id="KW-1185">Reference proteome</keyword>
<dbReference type="GO" id="GO:0006040">
    <property type="term" value="P:amino sugar metabolic process"/>
    <property type="evidence" value="ECO:0007669"/>
    <property type="project" value="InterPro"/>
</dbReference>
<dbReference type="Gene3D" id="3.30.420.40">
    <property type="match status" value="2"/>
</dbReference>
<protein>
    <submittedName>
        <fullName evidence="1">Anhydro-N-acetylmuramic acid kinase</fullName>
    </submittedName>
</protein>
<dbReference type="OrthoDB" id="9763949at2"/>
<proteinExistence type="predicted"/>
<dbReference type="PANTHER" id="PTHR30605:SF0">
    <property type="entry name" value="ANHYDRO-N-ACETYLMURAMIC ACID KINASE"/>
    <property type="match status" value="1"/>
</dbReference>
<reference evidence="2" key="1">
    <citation type="submission" date="2017-02" db="EMBL/GenBank/DDBJ databases">
        <authorList>
            <person name="Varghese N."/>
            <person name="Submissions S."/>
        </authorList>
    </citation>
    <scope>NUCLEOTIDE SEQUENCE [LARGE SCALE GENOMIC DNA]</scope>
    <source>
        <strain evidence="2">DSM 23546</strain>
    </source>
</reference>
<dbReference type="InterPro" id="IPR005338">
    <property type="entry name" value="Anhydro_N_Ac-Mur_kinase"/>
</dbReference>
<accession>A0A1T5BJG6</accession>
<sequence>MKAYKIIGLMSGTSLDGLDLAYCHIWEKNGTWKFDIKDTKSVSYDAEMLNTLKDAIGLSAEKLIELHNTYGTWLGEQALLFIEEDKLDVDYIASHGHTTHHRPEMGLTFQVGSGQHLANTSGHKTICDFRTNDLALGGQGAPLVPIGDRIFFNEYDFCLNLGGISNISFEVKGKRIAYDIGLANMILNYITRKVDLEYDDDGKLARKGIINKKMLKRLNDLQYYLLPHPKSIGYEWFLDEVVPIVEETDDSIENLLHTSIHHICDKIAQQIKLNTNGKKQSLLVTGGGALNTYFIETLQQKLGEAINVMIPEKIIIEFKEALVFALMGVLRVEQQTNVLSSVTGAKKDSSSGVVYLPN</sequence>
<organism evidence="1 2">
    <name type="scientific">Maribacter arcticus</name>
    <dbReference type="NCBI Taxonomy" id="561365"/>
    <lineage>
        <taxon>Bacteria</taxon>
        <taxon>Pseudomonadati</taxon>
        <taxon>Bacteroidota</taxon>
        <taxon>Flavobacteriia</taxon>
        <taxon>Flavobacteriales</taxon>
        <taxon>Flavobacteriaceae</taxon>
        <taxon>Maribacter</taxon>
    </lineage>
</organism>
<evidence type="ECO:0000313" key="1">
    <source>
        <dbReference type="EMBL" id="SKB47421.1"/>
    </source>
</evidence>
<dbReference type="AlphaFoldDB" id="A0A1T5BJG6"/>
<dbReference type="SUPFAM" id="SSF53067">
    <property type="entry name" value="Actin-like ATPase domain"/>
    <property type="match status" value="1"/>
</dbReference>
<dbReference type="NCBIfam" id="NF007144">
    <property type="entry name" value="PRK09585.2-3"/>
    <property type="match status" value="1"/>
</dbReference>
<dbReference type="RefSeq" id="WP_079512159.1">
    <property type="nucleotide sequence ID" value="NZ_CAXBOB010000193.1"/>
</dbReference>
<dbReference type="Pfam" id="PF03702">
    <property type="entry name" value="AnmK"/>
    <property type="match status" value="1"/>
</dbReference>
<dbReference type="GO" id="GO:0016773">
    <property type="term" value="F:phosphotransferase activity, alcohol group as acceptor"/>
    <property type="evidence" value="ECO:0007669"/>
    <property type="project" value="InterPro"/>
</dbReference>
<keyword evidence="1" id="KW-0418">Kinase</keyword>
<dbReference type="GO" id="GO:0016301">
    <property type="term" value="F:kinase activity"/>
    <property type="evidence" value="ECO:0007669"/>
    <property type="project" value="UniProtKB-KW"/>
</dbReference>